<dbReference type="EMBL" id="VTPX01000001">
    <property type="protein sequence ID" value="KAA0020574.1"/>
    <property type="molecule type" value="Genomic_DNA"/>
</dbReference>
<name>A0A640WIZ2_9GAMM</name>
<protein>
    <submittedName>
        <fullName evidence="3">Beta-propeller fold lactonase family protein</fullName>
    </submittedName>
</protein>
<dbReference type="Proteomes" id="UP000466024">
    <property type="component" value="Unassembled WGS sequence"/>
</dbReference>
<evidence type="ECO:0000313" key="3">
    <source>
        <dbReference type="EMBL" id="KAA0020574.1"/>
    </source>
</evidence>
<evidence type="ECO:0000256" key="1">
    <source>
        <dbReference type="ARBA" id="ARBA00005564"/>
    </source>
</evidence>
<reference evidence="3 4" key="1">
    <citation type="submission" date="2019-08" db="EMBL/GenBank/DDBJ databases">
        <title>Bioinformatics analysis of the strain L3 and L5.</title>
        <authorList>
            <person name="Li X."/>
        </authorList>
    </citation>
    <scope>NUCLEOTIDE SEQUENCE [LARGE SCALE GENOMIC DNA]</scope>
    <source>
        <strain evidence="3 4">L3</strain>
    </source>
</reference>
<proteinExistence type="inferred from homology"/>
<keyword evidence="2" id="KW-0119">Carbohydrate metabolism</keyword>
<dbReference type="SUPFAM" id="SSF51004">
    <property type="entry name" value="C-terminal (heme d1) domain of cytochrome cd1-nitrite reductase"/>
    <property type="match status" value="1"/>
</dbReference>
<dbReference type="InterPro" id="IPR019405">
    <property type="entry name" value="Lactonase_7-beta_prop"/>
</dbReference>
<dbReference type="PANTHER" id="PTHR30344:SF1">
    <property type="entry name" value="6-PHOSPHOGLUCONOLACTONASE"/>
    <property type="match status" value="1"/>
</dbReference>
<accession>A0A640WIZ2</accession>
<dbReference type="Gene3D" id="2.130.10.10">
    <property type="entry name" value="YVTN repeat-like/Quinoprotein amine dehydrogenase"/>
    <property type="match status" value="1"/>
</dbReference>
<dbReference type="Pfam" id="PF10282">
    <property type="entry name" value="Lactonase"/>
    <property type="match status" value="1"/>
</dbReference>
<keyword evidence="4" id="KW-1185">Reference proteome</keyword>
<keyword evidence="2" id="KW-0313">Glucose metabolism</keyword>
<dbReference type="GO" id="GO:0006006">
    <property type="term" value="P:glucose metabolic process"/>
    <property type="evidence" value="ECO:0007669"/>
    <property type="project" value="UniProtKB-KW"/>
</dbReference>
<dbReference type="InterPro" id="IPR015943">
    <property type="entry name" value="WD40/YVTN_repeat-like_dom_sf"/>
</dbReference>
<dbReference type="AlphaFoldDB" id="A0A640WIZ2"/>
<organism evidence="3 4">
    <name type="scientific">Salinicola corii</name>
    <dbReference type="NCBI Taxonomy" id="2606937"/>
    <lineage>
        <taxon>Bacteria</taxon>
        <taxon>Pseudomonadati</taxon>
        <taxon>Pseudomonadota</taxon>
        <taxon>Gammaproteobacteria</taxon>
        <taxon>Oceanospirillales</taxon>
        <taxon>Halomonadaceae</taxon>
        <taxon>Salinicola</taxon>
    </lineage>
</organism>
<comment type="caution">
    <text evidence="3">The sequence shown here is derived from an EMBL/GenBank/DDBJ whole genome shotgun (WGS) entry which is preliminary data.</text>
</comment>
<dbReference type="InterPro" id="IPR050282">
    <property type="entry name" value="Cycloisomerase_2"/>
</dbReference>
<dbReference type="GO" id="GO:0017057">
    <property type="term" value="F:6-phosphogluconolactonase activity"/>
    <property type="evidence" value="ECO:0007669"/>
    <property type="project" value="TreeGrafter"/>
</dbReference>
<evidence type="ECO:0000256" key="2">
    <source>
        <dbReference type="ARBA" id="ARBA00022526"/>
    </source>
</evidence>
<sequence>MLQRSFISLPFVVTAPTVDTLRDDEAFARTLSTVQERPMSPAEPALDTVVYVANAGDGTIGSYRLDRQHEALVPLATIEAAENVMPLAVSPNRRYLYAAIRSDPLRVLSYRIDASTGELTALGSGALYGSMAYIATDRTGRYLLAASYGGNLVSVSPIDANGVAGDATQTLGTGSRAHAIQATPDNHHVIATNLGDDQLAQFYFADGALAPNEPAVAETAAGSGPRHFVFSPSGRFVYVLGEFDATVTTFALDADSGTLSRVGICQGLPESHGLAPGMPREEIPDGDDTPRIWAADLHITPDGRYLYLSERTSSTLSTLRVSPETGELHFVGNQPTVQQPRGFGIDPAGRYLVAAGELSDHLSLYRIESASGGLTHVSDAATGRKTNWVEIVALERP</sequence>
<dbReference type="GO" id="GO:0005829">
    <property type="term" value="C:cytosol"/>
    <property type="evidence" value="ECO:0007669"/>
    <property type="project" value="TreeGrafter"/>
</dbReference>
<evidence type="ECO:0000313" key="4">
    <source>
        <dbReference type="Proteomes" id="UP000466024"/>
    </source>
</evidence>
<dbReference type="InterPro" id="IPR011048">
    <property type="entry name" value="Haem_d1_sf"/>
</dbReference>
<dbReference type="PANTHER" id="PTHR30344">
    <property type="entry name" value="6-PHOSPHOGLUCONOLACTONASE-RELATED"/>
    <property type="match status" value="1"/>
</dbReference>
<comment type="similarity">
    <text evidence="1">Belongs to the cycloisomerase 2 family.</text>
</comment>
<gene>
    <name evidence="3" type="ORF">F0A16_01915</name>
</gene>